<proteinExistence type="predicted"/>
<sequence>MDDGHRGGEAPRPAWQRVGWFVLLWAAGAGLLWLISLVIRWAVVPD</sequence>
<evidence type="ECO:0000313" key="3">
    <source>
        <dbReference type="Proteomes" id="UP000831607"/>
    </source>
</evidence>
<reference evidence="2 3" key="1">
    <citation type="submission" date="2020-11" db="EMBL/GenBank/DDBJ databases">
        <title>Algicoccus daihaiensis sp.nov., isolated from Daihai Lake in Inner Mongolia.</title>
        <authorList>
            <person name="Kai J."/>
        </authorList>
    </citation>
    <scope>NUCLEOTIDE SEQUENCE [LARGE SCALE GENOMIC DNA]</scope>
    <source>
        <strain evidence="3">f23</strain>
    </source>
</reference>
<gene>
    <name evidence="2" type="ORF">DHf2319_05995</name>
</gene>
<feature type="transmembrane region" description="Helical" evidence="1">
    <location>
        <begin position="20"/>
        <end position="43"/>
    </location>
</feature>
<keyword evidence="1" id="KW-1133">Transmembrane helix</keyword>
<protein>
    <submittedName>
        <fullName evidence="2">DUF2474 domain-containing protein</fullName>
    </submittedName>
</protein>
<organism evidence="2 3">
    <name type="scientific">Orrella daihaiensis</name>
    <dbReference type="NCBI Taxonomy" id="2782176"/>
    <lineage>
        <taxon>Bacteria</taxon>
        <taxon>Pseudomonadati</taxon>
        <taxon>Pseudomonadota</taxon>
        <taxon>Betaproteobacteria</taxon>
        <taxon>Burkholderiales</taxon>
        <taxon>Alcaligenaceae</taxon>
        <taxon>Orrella</taxon>
    </lineage>
</organism>
<dbReference type="EMBL" id="CP063982">
    <property type="protein sequence ID" value="UOD51586.1"/>
    <property type="molecule type" value="Genomic_DNA"/>
</dbReference>
<keyword evidence="3" id="KW-1185">Reference proteome</keyword>
<keyword evidence="1" id="KW-0472">Membrane</keyword>
<accession>A0ABY4AMM9</accession>
<evidence type="ECO:0000256" key="1">
    <source>
        <dbReference type="SAM" id="Phobius"/>
    </source>
</evidence>
<evidence type="ECO:0000313" key="2">
    <source>
        <dbReference type="EMBL" id="UOD51586.1"/>
    </source>
</evidence>
<name>A0ABY4AMM9_9BURK</name>
<keyword evidence="1" id="KW-0812">Transmembrane</keyword>
<dbReference type="Proteomes" id="UP000831607">
    <property type="component" value="Chromosome"/>
</dbReference>